<evidence type="ECO:0000256" key="4">
    <source>
        <dbReference type="ARBA" id="ARBA00022692"/>
    </source>
</evidence>
<dbReference type="PROSITE" id="PS50928">
    <property type="entry name" value="ABC_TM1"/>
    <property type="match status" value="1"/>
</dbReference>
<sequence length="274" mass="29931">MMGLSRTELATKGGAQTYRPRLSAQQAASRLRAVASLLALVALWALVAVVLNDPLRAPGPQQVLPALWDGLVTGRMLPDLTVTLRRVGLAFLIAIGVGTAGGIILGLSPRLDRWLDPWLTVLNNIPALVTIVLCYLWIGLNETAAIFAVALNKIPLVTVMLREGVRVLDPDLNDMARLYRMPWRARLVHIILPQLAPQLMAAARAGISLIWKIVLVVEFLGRSNGIGFRIHLDFQMFDITGVLANALAFVAVMLAVEWLVLAPLAAHAARWRRT</sequence>
<feature type="domain" description="ABC transmembrane type-1" evidence="8">
    <location>
        <begin position="80"/>
        <end position="260"/>
    </location>
</feature>
<evidence type="ECO:0000256" key="7">
    <source>
        <dbReference type="RuleBase" id="RU363032"/>
    </source>
</evidence>
<dbReference type="PANTHER" id="PTHR30151">
    <property type="entry name" value="ALKANE SULFONATE ABC TRANSPORTER-RELATED, MEMBRANE SUBUNIT"/>
    <property type="match status" value="1"/>
</dbReference>
<evidence type="ECO:0000256" key="5">
    <source>
        <dbReference type="ARBA" id="ARBA00022989"/>
    </source>
</evidence>
<keyword evidence="3" id="KW-1003">Cell membrane</keyword>
<name>A0ABS8YUQ1_9RHOB</name>
<dbReference type="InterPro" id="IPR000515">
    <property type="entry name" value="MetI-like"/>
</dbReference>
<dbReference type="RefSeq" id="WP_233675252.1">
    <property type="nucleotide sequence ID" value="NZ_JAJUOS010000001.1"/>
</dbReference>
<dbReference type="Gene3D" id="1.10.3720.10">
    <property type="entry name" value="MetI-like"/>
    <property type="match status" value="1"/>
</dbReference>
<accession>A0ABS8YUQ1</accession>
<evidence type="ECO:0000256" key="3">
    <source>
        <dbReference type="ARBA" id="ARBA00022475"/>
    </source>
</evidence>
<feature type="transmembrane region" description="Helical" evidence="7">
    <location>
        <begin position="87"/>
        <end position="107"/>
    </location>
</feature>
<keyword evidence="4 7" id="KW-0812">Transmembrane</keyword>
<keyword evidence="5 7" id="KW-1133">Transmembrane helix</keyword>
<organism evidence="9 10">
    <name type="scientific">Rhodobacter flavimaris</name>
    <dbReference type="NCBI Taxonomy" id="2907145"/>
    <lineage>
        <taxon>Bacteria</taxon>
        <taxon>Pseudomonadati</taxon>
        <taxon>Pseudomonadota</taxon>
        <taxon>Alphaproteobacteria</taxon>
        <taxon>Rhodobacterales</taxon>
        <taxon>Rhodobacter group</taxon>
        <taxon>Rhodobacter</taxon>
    </lineage>
</organism>
<evidence type="ECO:0000313" key="10">
    <source>
        <dbReference type="Proteomes" id="UP001521181"/>
    </source>
</evidence>
<feature type="transmembrane region" description="Helical" evidence="7">
    <location>
        <begin position="119"/>
        <end position="138"/>
    </location>
</feature>
<keyword evidence="6 7" id="KW-0472">Membrane</keyword>
<dbReference type="PANTHER" id="PTHR30151:SF38">
    <property type="entry name" value="ALIPHATIC SULFONATES TRANSPORT PERMEASE PROTEIN SSUC-RELATED"/>
    <property type="match status" value="1"/>
</dbReference>
<dbReference type="InterPro" id="IPR035906">
    <property type="entry name" value="MetI-like_sf"/>
</dbReference>
<dbReference type="Proteomes" id="UP001521181">
    <property type="component" value="Unassembled WGS sequence"/>
</dbReference>
<keyword evidence="10" id="KW-1185">Reference proteome</keyword>
<gene>
    <name evidence="9" type="ORF">LZA78_01895</name>
</gene>
<protein>
    <submittedName>
        <fullName evidence="9">ABC transporter permease</fullName>
    </submittedName>
</protein>
<dbReference type="CDD" id="cd06261">
    <property type="entry name" value="TM_PBP2"/>
    <property type="match status" value="1"/>
</dbReference>
<evidence type="ECO:0000256" key="6">
    <source>
        <dbReference type="ARBA" id="ARBA00023136"/>
    </source>
</evidence>
<proteinExistence type="inferred from homology"/>
<evidence type="ECO:0000259" key="8">
    <source>
        <dbReference type="PROSITE" id="PS50928"/>
    </source>
</evidence>
<comment type="similarity">
    <text evidence="7">Belongs to the binding-protein-dependent transport system permease family.</text>
</comment>
<comment type="subcellular location">
    <subcellularLocation>
        <location evidence="1 7">Cell membrane</location>
        <topology evidence="1 7">Multi-pass membrane protein</topology>
    </subcellularLocation>
</comment>
<dbReference type="Pfam" id="PF00528">
    <property type="entry name" value="BPD_transp_1"/>
    <property type="match status" value="1"/>
</dbReference>
<evidence type="ECO:0000256" key="2">
    <source>
        <dbReference type="ARBA" id="ARBA00022448"/>
    </source>
</evidence>
<dbReference type="SUPFAM" id="SSF161098">
    <property type="entry name" value="MetI-like"/>
    <property type="match status" value="1"/>
</dbReference>
<dbReference type="EMBL" id="JAJUOS010000001">
    <property type="protein sequence ID" value="MCE5972244.1"/>
    <property type="molecule type" value="Genomic_DNA"/>
</dbReference>
<feature type="transmembrane region" description="Helical" evidence="7">
    <location>
        <begin position="31"/>
        <end position="51"/>
    </location>
</feature>
<evidence type="ECO:0000256" key="1">
    <source>
        <dbReference type="ARBA" id="ARBA00004651"/>
    </source>
</evidence>
<feature type="transmembrane region" description="Helical" evidence="7">
    <location>
        <begin position="242"/>
        <end position="266"/>
    </location>
</feature>
<evidence type="ECO:0000313" key="9">
    <source>
        <dbReference type="EMBL" id="MCE5972244.1"/>
    </source>
</evidence>
<comment type="caution">
    <text evidence="9">The sequence shown here is derived from an EMBL/GenBank/DDBJ whole genome shotgun (WGS) entry which is preliminary data.</text>
</comment>
<keyword evidence="2 7" id="KW-0813">Transport</keyword>
<reference evidence="9 10" key="1">
    <citation type="submission" date="2021-12" db="EMBL/GenBank/DDBJ databases">
        <title>Sinirhodobacter sp. WL0062 is a bacterium isolated from seawater.</title>
        <authorList>
            <person name="Wang L."/>
            <person name="He W."/>
            <person name="Zhang D.-F."/>
        </authorList>
    </citation>
    <scope>NUCLEOTIDE SEQUENCE [LARGE SCALE GENOMIC DNA]</scope>
    <source>
        <strain evidence="9 10">WL0062</strain>
    </source>
</reference>